<gene>
    <name evidence="2" type="ORF">PDESU_01968</name>
</gene>
<dbReference type="EMBL" id="CAAHFG010000001">
    <property type="protein sequence ID" value="VGO13411.1"/>
    <property type="molecule type" value="Genomic_DNA"/>
</dbReference>
<dbReference type="Proteomes" id="UP000366872">
    <property type="component" value="Unassembled WGS sequence"/>
</dbReference>
<accession>A0A6C2U1E4</accession>
<sequence length="198" mass="20894">MPYRHCTGCGRAFDQKAYQRESFCGSCGEPLKSGMQRDEPLDIHPYRDQAPPPKLNIEINGLLDQLGECAKKHPFWFSAGMVAAGVGGIMLGPGLVTLGQGVMVIGGILVAAGMLSVVYIEKAEAEKLISAGLLTLVAGAGIVLVGFALTTAGIVAVVGGTGVATKATVEEVLRRKIEKQMREKSISELIGISRQLKN</sequence>
<evidence type="ECO:0000256" key="1">
    <source>
        <dbReference type="SAM" id="Phobius"/>
    </source>
</evidence>
<keyword evidence="1" id="KW-0472">Membrane</keyword>
<keyword evidence="1" id="KW-0812">Transmembrane</keyword>
<proteinExistence type="predicted"/>
<feature type="transmembrane region" description="Helical" evidence="1">
    <location>
        <begin position="102"/>
        <end position="120"/>
    </location>
</feature>
<keyword evidence="1" id="KW-1133">Transmembrane helix</keyword>
<feature type="transmembrane region" description="Helical" evidence="1">
    <location>
        <begin position="75"/>
        <end position="96"/>
    </location>
</feature>
<organism evidence="2 3">
    <name type="scientific">Pontiella desulfatans</name>
    <dbReference type="NCBI Taxonomy" id="2750659"/>
    <lineage>
        <taxon>Bacteria</taxon>
        <taxon>Pseudomonadati</taxon>
        <taxon>Kiritimatiellota</taxon>
        <taxon>Kiritimatiellia</taxon>
        <taxon>Kiritimatiellales</taxon>
        <taxon>Pontiellaceae</taxon>
        <taxon>Pontiella</taxon>
    </lineage>
</organism>
<keyword evidence="3" id="KW-1185">Reference proteome</keyword>
<name>A0A6C2U1E4_PONDE</name>
<protein>
    <submittedName>
        <fullName evidence="2">Uncharacterized protein</fullName>
    </submittedName>
</protein>
<dbReference type="AlphaFoldDB" id="A0A6C2U1E4"/>
<reference evidence="2 3" key="1">
    <citation type="submission" date="2019-04" db="EMBL/GenBank/DDBJ databases">
        <authorList>
            <person name="Van Vliet M D."/>
        </authorList>
    </citation>
    <scope>NUCLEOTIDE SEQUENCE [LARGE SCALE GENOMIC DNA]</scope>
    <source>
        <strain evidence="2 3">F1</strain>
    </source>
</reference>
<evidence type="ECO:0000313" key="2">
    <source>
        <dbReference type="EMBL" id="VGO13411.1"/>
    </source>
</evidence>
<feature type="transmembrane region" description="Helical" evidence="1">
    <location>
        <begin position="132"/>
        <end position="158"/>
    </location>
</feature>
<evidence type="ECO:0000313" key="3">
    <source>
        <dbReference type="Proteomes" id="UP000366872"/>
    </source>
</evidence>